<feature type="domain" description="VWFA" evidence="13">
    <location>
        <begin position="298"/>
        <end position="518"/>
    </location>
</feature>
<proteinExistence type="inferred from homology"/>
<dbReference type="GO" id="GO:0046872">
    <property type="term" value="F:metal ion binding"/>
    <property type="evidence" value="ECO:0007669"/>
    <property type="project" value="UniProtKB-KW"/>
</dbReference>
<dbReference type="EMBL" id="AMQM01000879">
    <property type="status" value="NOT_ANNOTATED_CDS"/>
    <property type="molecule type" value="Genomic_DNA"/>
</dbReference>
<dbReference type="RefSeq" id="XP_009019823.1">
    <property type="nucleotide sequence ID" value="XM_009021575.1"/>
</dbReference>
<keyword evidence="6" id="KW-0963">Cytoplasm</keyword>
<keyword evidence="8" id="KW-0677">Repeat</keyword>
<dbReference type="eggNOG" id="KOG1327">
    <property type="taxonomic scope" value="Eukaryota"/>
</dbReference>
<dbReference type="PROSITE" id="PS50004">
    <property type="entry name" value="C2"/>
    <property type="match status" value="2"/>
</dbReference>
<comment type="similarity">
    <text evidence="4">Belongs to the copine family.</text>
</comment>
<evidence type="ECO:0000256" key="11">
    <source>
        <dbReference type="ARBA" id="ARBA00023242"/>
    </source>
</evidence>
<evidence type="ECO:0008006" key="17">
    <source>
        <dbReference type="Google" id="ProtNLM"/>
    </source>
</evidence>
<name>T1FNZ6_HELRO</name>
<evidence type="ECO:0000259" key="13">
    <source>
        <dbReference type="PROSITE" id="PS50234"/>
    </source>
</evidence>
<evidence type="ECO:0000256" key="5">
    <source>
        <dbReference type="ARBA" id="ARBA00022475"/>
    </source>
</evidence>
<dbReference type="InterPro" id="IPR010734">
    <property type="entry name" value="Copine_C"/>
</dbReference>
<dbReference type="KEGG" id="hro:HELRODRAFT_186439"/>
<dbReference type="OMA" id="AHDSHSK"/>
<dbReference type="InParanoid" id="T1FNZ6"/>
<dbReference type="EMBL" id="KB096742">
    <property type="protein sequence ID" value="ESO02415.1"/>
    <property type="molecule type" value="Genomic_DNA"/>
</dbReference>
<dbReference type="HOGENOM" id="CLU_020452_3_2_1"/>
<dbReference type="InterPro" id="IPR000008">
    <property type="entry name" value="C2_dom"/>
</dbReference>
<sequence>MAANKKAGGQQQASRISIYVSCQNLLNKDVTSKSDPCCVLFAPDHNLLWSEVGRTERIKNCLNPQFSRAFEVDYYFEQVQKVRFMIYDIDSKAQNLSDDDFLGSFECTIGEAVSNSPMTRPLSRKNDKRAGTSTITITVREMLIQPEVLSLNFKAKHLDKKDLMGKSDPFLVLHCIMPDGSWQVVHKTEVIKNTLDPVWEQFDIRTNQLATINYDQPIKIECHDYDSDGSHDLIGSFTTTVNEIMRATNGVEVEWQCVNPKKLSKKGYCNSGMIYLTAVRHYRDYSFLEYVFAGLQLNFSVGVDFTASNGDPKEPGTLHYINPKKPNQYMKAIKAVGDVIQEYDSDQMYPALGFGARVPPSKDVLHEFAINFNSSDPFCKGVQGILDAYQACLSKVQLYGPTNFAPIINHVARFALQTQQEQSARNYYILLILTDGAISDTDDTIKSLVYASTLPMSVIIVGVGLADFSTMNILDSDSKALADKDGVQARRDIVQFVPMRDFENSPAESLSKHVLGEIPKQVVEYFRMYTIPPGRGVVKPLAPVSEAPPADH</sequence>
<dbReference type="CDD" id="cd04048">
    <property type="entry name" value="C2A_Copine"/>
    <property type="match status" value="1"/>
</dbReference>
<evidence type="ECO:0000256" key="8">
    <source>
        <dbReference type="ARBA" id="ARBA00022737"/>
    </source>
</evidence>
<dbReference type="CTD" id="20210543"/>
<gene>
    <name evidence="15" type="primary">20210543</name>
    <name evidence="14" type="ORF">HELRODRAFT_186439</name>
</gene>
<evidence type="ECO:0000256" key="6">
    <source>
        <dbReference type="ARBA" id="ARBA00022490"/>
    </source>
</evidence>
<dbReference type="PROSITE" id="PS50234">
    <property type="entry name" value="VWFA"/>
    <property type="match status" value="1"/>
</dbReference>
<dbReference type="GO" id="GO:0005634">
    <property type="term" value="C:nucleus"/>
    <property type="evidence" value="ECO:0007669"/>
    <property type="project" value="UniProtKB-SubCell"/>
</dbReference>
<evidence type="ECO:0000313" key="14">
    <source>
        <dbReference type="EMBL" id="ESO02415.1"/>
    </source>
</evidence>
<dbReference type="InterPro" id="IPR002035">
    <property type="entry name" value="VWF_A"/>
</dbReference>
<comment type="subcellular location">
    <subcellularLocation>
        <location evidence="2">Cell membrane</location>
    </subcellularLocation>
    <subcellularLocation>
        <location evidence="3">Cytoplasm</location>
    </subcellularLocation>
    <subcellularLocation>
        <location evidence="1">Nucleus</location>
    </subcellularLocation>
</comment>
<evidence type="ECO:0000313" key="16">
    <source>
        <dbReference type="Proteomes" id="UP000015101"/>
    </source>
</evidence>
<feature type="domain" description="C2" evidence="12">
    <location>
        <begin position="1"/>
        <end position="122"/>
    </location>
</feature>
<feature type="domain" description="C2" evidence="12">
    <location>
        <begin position="129"/>
        <end position="256"/>
    </location>
</feature>
<evidence type="ECO:0000256" key="2">
    <source>
        <dbReference type="ARBA" id="ARBA00004236"/>
    </source>
</evidence>
<dbReference type="InterPro" id="IPR035892">
    <property type="entry name" value="C2_domain_sf"/>
</dbReference>
<accession>T1FNZ6</accession>
<reference evidence="16" key="1">
    <citation type="submission" date="2012-12" db="EMBL/GenBank/DDBJ databases">
        <authorList>
            <person name="Hellsten U."/>
            <person name="Grimwood J."/>
            <person name="Chapman J.A."/>
            <person name="Shapiro H."/>
            <person name="Aerts A."/>
            <person name="Otillar R.P."/>
            <person name="Terry A.Y."/>
            <person name="Boore J.L."/>
            <person name="Simakov O."/>
            <person name="Marletaz F."/>
            <person name="Cho S.-J."/>
            <person name="Edsinger-Gonzales E."/>
            <person name="Havlak P."/>
            <person name="Kuo D.-H."/>
            <person name="Larsson T."/>
            <person name="Lv J."/>
            <person name="Arendt D."/>
            <person name="Savage R."/>
            <person name="Osoegawa K."/>
            <person name="de Jong P."/>
            <person name="Lindberg D.R."/>
            <person name="Seaver E.C."/>
            <person name="Weisblat D.A."/>
            <person name="Putnam N.H."/>
            <person name="Grigoriev I.V."/>
            <person name="Rokhsar D.S."/>
        </authorList>
    </citation>
    <scope>NUCLEOTIDE SEQUENCE</scope>
</reference>
<dbReference type="PANTHER" id="PTHR10857:SF102">
    <property type="entry name" value="C2 DOMAIN-CONTAINING PROTEIN"/>
    <property type="match status" value="1"/>
</dbReference>
<dbReference type="GO" id="GO:0071277">
    <property type="term" value="P:cellular response to calcium ion"/>
    <property type="evidence" value="ECO:0000318"/>
    <property type="project" value="GO_Central"/>
</dbReference>
<keyword evidence="5" id="KW-1003">Cell membrane</keyword>
<dbReference type="GO" id="GO:0005737">
    <property type="term" value="C:cytoplasm"/>
    <property type="evidence" value="ECO:0007669"/>
    <property type="project" value="UniProtKB-SubCell"/>
</dbReference>
<keyword evidence="10" id="KW-0472">Membrane</keyword>
<reference evidence="14 16" key="2">
    <citation type="journal article" date="2013" name="Nature">
        <title>Insights into bilaterian evolution from three spiralian genomes.</title>
        <authorList>
            <person name="Simakov O."/>
            <person name="Marletaz F."/>
            <person name="Cho S.J."/>
            <person name="Edsinger-Gonzales E."/>
            <person name="Havlak P."/>
            <person name="Hellsten U."/>
            <person name="Kuo D.H."/>
            <person name="Larsson T."/>
            <person name="Lv J."/>
            <person name="Arendt D."/>
            <person name="Savage R."/>
            <person name="Osoegawa K."/>
            <person name="de Jong P."/>
            <person name="Grimwood J."/>
            <person name="Chapman J.A."/>
            <person name="Shapiro H."/>
            <person name="Aerts A."/>
            <person name="Otillar R.P."/>
            <person name="Terry A.Y."/>
            <person name="Boore J.L."/>
            <person name="Grigoriev I.V."/>
            <person name="Lindberg D.R."/>
            <person name="Seaver E.C."/>
            <person name="Weisblat D.A."/>
            <person name="Putnam N.H."/>
            <person name="Rokhsar D.S."/>
        </authorList>
    </citation>
    <scope>NUCLEOTIDE SEQUENCE</scope>
</reference>
<dbReference type="CDD" id="cd04047">
    <property type="entry name" value="C2B_Copine"/>
    <property type="match status" value="1"/>
</dbReference>
<dbReference type="EnsemblMetazoa" id="HelroT186439">
    <property type="protein sequence ID" value="HelroP186439"/>
    <property type="gene ID" value="HelroG186439"/>
</dbReference>
<dbReference type="Pfam" id="PF07002">
    <property type="entry name" value="Copine"/>
    <property type="match status" value="1"/>
</dbReference>
<evidence type="ECO:0000259" key="12">
    <source>
        <dbReference type="PROSITE" id="PS50004"/>
    </source>
</evidence>
<dbReference type="Proteomes" id="UP000015101">
    <property type="component" value="Unassembled WGS sequence"/>
</dbReference>
<dbReference type="AlphaFoldDB" id="T1FNZ6"/>
<dbReference type="OrthoDB" id="5855668at2759"/>
<evidence type="ECO:0000256" key="4">
    <source>
        <dbReference type="ARBA" id="ARBA00009048"/>
    </source>
</evidence>
<evidence type="ECO:0000256" key="10">
    <source>
        <dbReference type="ARBA" id="ARBA00023136"/>
    </source>
</evidence>
<dbReference type="Pfam" id="PF00168">
    <property type="entry name" value="C2"/>
    <property type="match status" value="2"/>
</dbReference>
<evidence type="ECO:0000256" key="3">
    <source>
        <dbReference type="ARBA" id="ARBA00004496"/>
    </source>
</evidence>
<dbReference type="GO" id="GO:0005544">
    <property type="term" value="F:calcium-dependent phospholipid binding"/>
    <property type="evidence" value="ECO:0000318"/>
    <property type="project" value="GO_Central"/>
</dbReference>
<dbReference type="InterPro" id="IPR037768">
    <property type="entry name" value="C2B_Copine"/>
</dbReference>
<dbReference type="InterPro" id="IPR036465">
    <property type="entry name" value="vWFA_dom_sf"/>
</dbReference>
<dbReference type="STRING" id="6412.T1FNZ6"/>
<evidence type="ECO:0000313" key="15">
    <source>
        <dbReference type="EnsemblMetazoa" id="HelroP186439"/>
    </source>
</evidence>
<dbReference type="PANTHER" id="PTHR10857">
    <property type="entry name" value="COPINE"/>
    <property type="match status" value="1"/>
</dbReference>
<keyword evidence="16" id="KW-1185">Reference proteome</keyword>
<dbReference type="FunFam" id="2.60.40.150:FF:000042">
    <property type="entry name" value="Copine 3"/>
    <property type="match status" value="1"/>
</dbReference>
<evidence type="ECO:0000256" key="7">
    <source>
        <dbReference type="ARBA" id="ARBA00022723"/>
    </source>
</evidence>
<organism evidence="15 16">
    <name type="scientific">Helobdella robusta</name>
    <name type="common">Californian leech</name>
    <dbReference type="NCBI Taxonomy" id="6412"/>
    <lineage>
        <taxon>Eukaryota</taxon>
        <taxon>Metazoa</taxon>
        <taxon>Spiralia</taxon>
        <taxon>Lophotrochozoa</taxon>
        <taxon>Annelida</taxon>
        <taxon>Clitellata</taxon>
        <taxon>Hirudinea</taxon>
        <taxon>Rhynchobdellida</taxon>
        <taxon>Glossiphoniidae</taxon>
        <taxon>Helobdella</taxon>
    </lineage>
</organism>
<protein>
    <recommendedName>
        <fullName evidence="17">C2 domain-containing protein</fullName>
    </recommendedName>
</protein>
<dbReference type="SUPFAM" id="SSF53300">
    <property type="entry name" value="vWA-like"/>
    <property type="match status" value="1"/>
</dbReference>
<evidence type="ECO:0000256" key="1">
    <source>
        <dbReference type="ARBA" id="ARBA00004123"/>
    </source>
</evidence>
<dbReference type="InterPro" id="IPR045052">
    <property type="entry name" value="Copine"/>
</dbReference>
<dbReference type="SMART" id="SM00327">
    <property type="entry name" value="VWA"/>
    <property type="match status" value="1"/>
</dbReference>
<dbReference type="FunFam" id="2.60.40.150:FF:000487">
    <property type="entry name" value="Uncharacterized protein"/>
    <property type="match status" value="1"/>
</dbReference>
<dbReference type="SUPFAM" id="SSF49562">
    <property type="entry name" value="C2 domain (Calcium/lipid-binding domain, CaLB)"/>
    <property type="match status" value="2"/>
</dbReference>
<dbReference type="Gene3D" id="2.60.40.150">
    <property type="entry name" value="C2 domain"/>
    <property type="match status" value="2"/>
</dbReference>
<dbReference type="SMART" id="SM00239">
    <property type="entry name" value="C2"/>
    <property type="match status" value="2"/>
</dbReference>
<dbReference type="GeneID" id="20210543"/>
<keyword evidence="7" id="KW-0479">Metal-binding</keyword>
<evidence type="ECO:0000256" key="9">
    <source>
        <dbReference type="ARBA" id="ARBA00022837"/>
    </source>
</evidence>
<reference evidence="15" key="3">
    <citation type="submission" date="2015-06" db="UniProtKB">
        <authorList>
            <consortium name="EnsemblMetazoa"/>
        </authorList>
    </citation>
    <scope>IDENTIFICATION</scope>
</reference>
<keyword evidence="11" id="KW-0539">Nucleus</keyword>
<dbReference type="GO" id="GO:0005886">
    <property type="term" value="C:plasma membrane"/>
    <property type="evidence" value="ECO:0000318"/>
    <property type="project" value="GO_Central"/>
</dbReference>
<keyword evidence="9" id="KW-0106">Calcium</keyword>